<protein>
    <submittedName>
        <fullName evidence="5">Glutathione S-transferase</fullName>
    </submittedName>
</protein>
<keyword evidence="6" id="KW-1185">Reference proteome</keyword>
<dbReference type="InterPro" id="IPR004046">
    <property type="entry name" value="GST_C"/>
</dbReference>
<dbReference type="Gene3D" id="1.20.1050.10">
    <property type="match status" value="1"/>
</dbReference>
<dbReference type="OrthoDB" id="422574at2759"/>
<dbReference type="SUPFAM" id="SSF52833">
    <property type="entry name" value="Thioredoxin-like"/>
    <property type="match status" value="1"/>
</dbReference>
<dbReference type="AlphaFoldDB" id="A0A9P5Z4D1"/>
<feature type="domain" description="GST N-terminal" evidence="3">
    <location>
        <begin position="90"/>
        <end position="179"/>
    </location>
</feature>
<dbReference type="InterPro" id="IPR010987">
    <property type="entry name" value="Glutathione-S-Trfase_C-like"/>
</dbReference>
<evidence type="ECO:0000259" key="3">
    <source>
        <dbReference type="PROSITE" id="PS50404"/>
    </source>
</evidence>
<gene>
    <name evidence="5" type="ORF">BDN70DRAFT_876676</name>
</gene>
<evidence type="ECO:0000256" key="2">
    <source>
        <dbReference type="RuleBase" id="RU003494"/>
    </source>
</evidence>
<dbReference type="InterPro" id="IPR040079">
    <property type="entry name" value="Glutathione_S-Trfase"/>
</dbReference>
<dbReference type="SUPFAM" id="SSF47616">
    <property type="entry name" value="GST C-terminal domain-like"/>
    <property type="match status" value="1"/>
</dbReference>
<name>A0A9P5Z4D1_9AGAR</name>
<dbReference type="EMBL" id="MU155182">
    <property type="protein sequence ID" value="KAF9481203.1"/>
    <property type="molecule type" value="Genomic_DNA"/>
</dbReference>
<dbReference type="InterPro" id="IPR036249">
    <property type="entry name" value="Thioredoxin-like_sf"/>
</dbReference>
<feature type="domain" description="GST C-terminal" evidence="4">
    <location>
        <begin position="188"/>
        <end position="311"/>
    </location>
</feature>
<dbReference type="SFLD" id="SFLDG00358">
    <property type="entry name" value="Main_(cytGST)"/>
    <property type="match status" value="1"/>
</dbReference>
<reference evidence="5" key="1">
    <citation type="submission" date="2020-11" db="EMBL/GenBank/DDBJ databases">
        <authorList>
            <consortium name="DOE Joint Genome Institute"/>
            <person name="Ahrendt S."/>
            <person name="Riley R."/>
            <person name="Andreopoulos W."/>
            <person name="Labutti K."/>
            <person name="Pangilinan J."/>
            <person name="Ruiz-Duenas F.J."/>
            <person name="Barrasa J.M."/>
            <person name="Sanchez-Garcia M."/>
            <person name="Camarero S."/>
            <person name="Miyauchi S."/>
            <person name="Serrano A."/>
            <person name="Linde D."/>
            <person name="Babiker R."/>
            <person name="Drula E."/>
            <person name="Ayuso-Fernandez I."/>
            <person name="Pacheco R."/>
            <person name="Padilla G."/>
            <person name="Ferreira P."/>
            <person name="Barriuso J."/>
            <person name="Kellner H."/>
            <person name="Castanera R."/>
            <person name="Alfaro M."/>
            <person name="Ramirez L."/>
            <person name="Pisabarro A.G."/>
            <person name="Kuo A."/>
            <person name="Tritt A."/>
            <person name="Lipzen A."/>
            <person name="He G."/>
            <person name="Yan M."/>
            <person name="Ng V."/>
            <person name="Cullen D."/>
            <person name="Martin F."/>
            <person name="Rosso M.-N."/>
            <person name="Henrissat B."/>
            <person name="Hibbett D."/>
            <person name="Martinez A.T."/>
            <person name="Grigoriev I.V."/>
        </authorList>
    </citation>
    <scope>NUCLEOTIDE SEQUENCE</scope>
    <source>
        <strain evidence="5">CIRM-BRFM 674</strain>
    </source>
</reference>
<dbReference type="InterPro" id="IPR036282">
    <property type="entry name" value="Glutathione-S-Trfase_C_sf"/>
</dbReference>
<dbReference type="PROSITE" id="PS50404">
    <property type="entry name" value="GST_NTER"/>
    <property type="match status" value="1"/>
</dbReference>
<dbReference type="PROSITE" id="PS50405">
    <property type="entry name" value="GST_CTER"/>
    <property type="match status" value="1"/>
</dbReference>
<comment type="similarity">
    <text evidence="1 2">Belongs to the GST superfamily.</text>
</comment>
<dbReference type="Proteomes" id="UP000807469">
    <property type="component" value="Unassembled WGS sequence"/>
</dbReference>
<evidence type="ECO:0000259" key="4">
    <source>
        <dbReference type="PROSITE" id="PS50405"/>
    </source>
</evidence>
<evidence type="ECO:0000313" key="6">
    <source>
        <dbReference type="Proteomes" id="UP000807469"/>
    </source>
</evidence>
<dbReference type="SFLD" id="SFLDG01151">
    <property type="entry name" value="Main.2:_Nu-like"/>
    <property type="match status" value="1"/>
</dbReference>
<sequence>MISLCTRLSFSARNRLQTRHGVALLVGTRKTIISAPTAPHTYRSLSTLSRCAVAPLVSSLNPRKGATATFSSGASAKGDGPASTLQADPEAPFQLFTGRTPNGRKVSIFLEELRAYYGRPDYDVVPIDISQNTQKEPWFITMNPNGRIPVLLDRTQNNFVVFETAAILLYLARTCDTENQFWFDPNERPLDYSVMLQWIFWAHGGLGPMQGQSNHFNSFAPVDIPYAKKRYLDETERLFGVLQIRLAERDYLAGEGQGKYTIADMNAFPWIAGHKFSGVESLDKWPALKRWFETISERKQVQEGLSIPSTL</sequence>
<evidence type="ECO:0000256" key="1">
    <source>
        <dbReference type="ARBA" id="ARBA00007409"/>
    </source>
</evidence>
<evidence type="ECO:0000313" key="5">
    <source>
        <dbReference type="EMBL" id="KAF9481203.1"/>
    </source>
</evidence>
<dbReference type="CDD" id="cd03048">
    <property type="entry name" value="GST_N_Ure2p_like"/>
    <property type="match status" value="1"/>
</dbReference>
<dbReference type="Pfam" id="PF00043">
    <property type="entry name" value="GST_C"/>
    <property type="match status" value="1"/>
</dbReference>
<dbReference type="PANTHER" id="PTHR44051:SF8">
    <property type="entry name" value="GLUTATHIONE S-TRANSFERASE GSTA"/>
    <property type="match status" value="1"/>
</dbReference>
<organism evidence="5 6">
    <name type="scientific">Pholiota conissans</name>
    <dbReference type="NCBI Taxonomy" id="109636"/>
    <lineage>
        <taxon>Eukaryota</taxon>
        <taxon>Fungi</taxon>
        <taxon>Dikarya</taxon>
        <taxon>Basidiomycota</taxon>
        <taxon>Agaricomycotina</taxon>
        <taxon>Agaricomycetes</taxon>
        <taxon>Agaricomycetidae</taxon>
        <taxon>Agaricales</taxon>
        <taxon>Agaricineae</taxon>
        <taxon>Strophariaceae</taxon>
        <taxon>Pholiota</taxon>
    </lineage>
</organism>
<dbReference type="InterPro" id="IPR004045">
    <property type="entry name" value="Glutathione_S-Trfase_N"/>
</dbReference>
<dbReference type="PANTHER" id="PTHR44051">
    <property type="entry name" value="GLUTATHIONE S-TRANSFERASE-RELATED"/>
    <property type="match status" value="1"/>
</dbReference>
<comment type="caution">
    <text evidence="5">The sequence shown here is derived from an EMBL/GenBank/DDBJ whole genome shotgun (WGS) entry which is preliminary data.</text>
</comment>
<proteinExistence type="inferred from homology"/>
<accession>A0A9P5Z4D1</accession>
<dbReference type="Pfam" id="PF02798">
    <property type="entry name" value="GST_N"/>
    <property type="match status" value="1"/>
</dbReference>
<dbReference type="Gene3D" id="3.40.30.10">
    <property type="entry name" value="Glutaredoxin"/>
    <property type="match status" value="1"/>
</dbReference>
<dbReference type="SFLD" id="SFLDS00019">
    <property type="entry name" value="Glutathione_Transferase_(cytos"/>
    <property type="match status" value="1"/>
</dbReference>